<gene>
    <name evidence="2" type="ORF">CEUSTIGMA_g693.t1</name>
</gene>
<evidence type="ECO:0000256" key="1">
    <source>
        <dbReference type="SAM" id="MobiDB-lite"/>
    </source>
</evidence>
<feature type="region of interest" description="Disordered" evidence="1">
    <location>
        <begin position="235"/>
        <end position="262"/>
    </location>
</feature>
<dbReference type="AlphaFoldDB" id="A0A250WRB8"/>
<feature type="region of interest" description="Disordered" evidence="1">
    <location>
        <begin position="386"/>
        <end position="405"/>
    </location>
</feature>
<accession>A0A250WRB8</accession>
<evidence type="ECO:0000313" key="2">
    <source>
        <dbReference type="EMBL" id="GAX73239.1"/>
    </source>
</evidence>
<reference evidence="2 3" key="1">
    <citation type="submission" date="2017-08" db="EMBL/GenBank/DDBJ databases">
        <title>Acidophilic green algal genome provides insights into adaptation to an acidic environment.</title>
        <authorList>
            <person name="Hirooka S."/>
            <person name="Hirose Y."/>
            <person name="Kanesaki Y."/>
            <person name="Higuchi S."/>
            <person name="Fujiwara T."/>
            <person name="Onuma R."/>
            <person name="Era A."/>
            <person name="Ohbayashi R."/>
            <person name="Uzuka A."/>
            <person name="Nozaki H."/>
            <person name="Yoshikawa H."/>
            <person name="Miyagishima S.Y."/>
        </authorList>
    </citation>
    <scope>NUCLEOTIDE SEQUENCE [LARGE SCALE GENOMIC DNA]</scope>
    <source>
        <strain evidence="2 3">NIES-2499</strain>
    </source>
</reference>
<dbReference type="Proteomes" id="UP000232323">
    <property type="component" value="Unassembled WGS sequence"/>
</dbReference>
<organism evidence="2 3">
    <name type="scientific">Chlamydomonas eustigma</name>
    <dbReference type="NCBI Taxonomy" id="1157962"/>
    <lineage>
        <taxon>Eukaryota</taxon>
        <taxon>Viridiplantae</taxon>
        <taxon>Chlorophyta</taxon>
        <taxon>core chlorophytes</taxon>
        <taxon>Chlorophyceae</taxon>
        <taxon>CS clade</taxon>
        <taxon>Chlamydomonadales</taxon>
        <taxon>Chlamydomonadaceae</taxon>
        <taxon>Chlamydomonas</taxon>
    </lineage>
</organism>
<feature type="region of interest" description="Disordered" evidence="1">
    <location>
        <begin position="191"/>
        <end position="219"/>
    </location>
</feature>
<dbReference type="EMBL" id="BEGY01000002">
    <property type="protein sequence ID" value="GAX73239.1"/>
    <property type="molecule type" value="Genomic_DNA"/>
</dbReference>
<comment type="caution">
    <text evidence="2">The sequence shown here is derived from an EMBL/GenBank/DDBJ whole genome shotgun (WGS) entry which is preliminary data.</text>
</comment>
<proteinExistence type="predicted"/>
<protein>
    <submittedName>
        <fullName evidence="2">Uncharacterized protein</fullName>
    </submittedName>
</protein>
<name>A0A250WRB8_9CHLO</name>
<keyword evidence="3" id="KW-1185">Reference proteome</keyword>
<evidence type="ECO:0000313" key="3">
    <source>
        <dbReference type="Proteomes" id="UP000232323"/>
    </source>
</evidence>
<feature type="compositionally biased region" description="Basic and acidic residues" evidence="1">
    <location>
        <begin position="246"/>
        <end position="262"/>
    </location>
</feature>
<sequence length="405" mass="43548">MHFDTARERQHQQEQQANHQAETLLPLQELMKSVREAFGSNCLPLAVLKNNIQLLDVIEEPGGEHRDATSRTDSGGADLLNALKTPSYTKPGYGAGRLLATSSTGLHGLAGVVGVAAMAKSLASKARMAHFLQGSVQRGQQTHQESSTTAASDLKIADQVQVTPLSHPVPYSKGVLSAYDLGHAIDLQRQEEDQISPGNLKHTTESIPQLSGHDSLHPSSFKDVLKSLKMQEVRPLVQPPVQQPLQKEKSGRLSEKSESRLQETVEELRQAMAKMQSTMMTLISHFTSSTSDSANSGPRTSSHLLLTPLQGELVDLHPVAGSAHLTGTQGGPQGALPVVSEARGNLQALHGQRHGDMGQNSQSRHHDTPHELSLAYAVSASASEAMRQPAELVRPAEEGGVQTKQ</sequence>